<proteinExistence type="predicted"/>
<reference evidence="1" key="1">
    <citation type="journal article" date="2013" name="Genome Announc.">
        <title>Complete Genome of a Methanosarcina mazei Strain Isolated from Sediment Samples from an Amazonian Flooded Area.</title>
        <authorList>
            <person name="Assis das Gracas D."/>
            <person name="Thiago Juca Ramos R."/>
            <person name="Vieira Araujo A.C."/>
            <person name="Zahlouth R."/>
            <person name="Ribeiro Carneiro A."/>
            <person name="Souza Lopes T."/>
            <person name="Azevedo Barauna R."/>
            <person name="Azevedo V."/>
            <person name="Cruz Schneider M.P."/>
            <person name="Pellizari V.H."/>
            <person name="Silva A."/>
        </authorList>
    </citation>
    <scope>NUCLEOTIDE SEQUENCE [LARGE SCALE GENOMIC DNA]</scope>
    <source>
        <strain evidence="1">Tuc01</strain>
    </source>
</reference>
<accession>M1Q126</accession>
<dbReference type="Proteomes" id="UP000011718">
    <property type="component" value="Chromosome"/>
</dbReference>
<protein>
    <submittedName>
        <fullName evidence="1">Uncharacterized protein</fullName>
    </submittedName>
</protein>
<gene>
    <name evidence="1" type="ORF">MmTuc01_0521</name>
</gene>
<dbReference type="HOGENOM" id="CLU_3302729_0_0_2"/>
<name>M1Q126_METMZ</name>
<dbReference type="KEGG" id="mmaz:MmTuc01_0521"/>
<dbReference type="EMBL" id="CP004144">
    <property type="protein sequence ID" value="AGF95950.1"/>
    <property type="molecule type" value="Genomic_DNA"/>
</dbReference>
<dbReference type="BioCyc" id="MMAZ1236903:G139K-501-MONOMER"/>
<evidence type="ECO:0000313" key="1">
    <source>
        <dbReference type="EMBL" id="AGF95950.1"/>
    </source>
</evidence>
<dbReference type="AlphaFoldDB" id="M1Q126"/>
<sequence>MKKVLLWKRYSFEKGTHLNSTGARKMEKSLRKNFLNALH</sequence>
<organism evidence="1">
    <name type="scientific">Methanosarcina mazei Tuc01</name>
    <dbReference type="NCBI Taxonomy" id="1236903"/>
    <lineage>
        <taxon>Archaea</taxon>
        <taxon>Methanobacteriati</taxon>
        <taxon>Methanobacteriota</taxon>
        <taxon>Stenosarchaea group</taxon>
        <taxon>Methanomicrobia</taxon>
        <taxon>Methanosarcinales</taxon>
        <taxon>Methanosarcinaceae</taxon>
        <taxon>Methanosarcina</taxon>
    </lineage>
</organism>